<proteinExistence type="predicted"/>
<dbReference type="InParanoid" id="A0A0C3K310"/>
<organism evidence="1 2">
    <name type="scientific">Pisolithus tinctorius Marx 270</name>
    <dbReference type="NCBI Taxonomy" id="870435"/>
    <lineage>
        <taxon>Eukaryota</taxon>
        <taxon>Fungi</taxon>
        <taxon>Dikarya</taxon>
        <taxon>Basidiomycota</taxon>
        <taxon>Agaricomycotina</taxon>
        <taxon>Agaricomycetes</taxon>
        <taxon>Agaricomycetidae</taxon>
        <taxon>Boletales</taxon>
        <taxon>Sclerodermatineae</taxon>
        <taxon>Pisolithaceae</taxon>
        <taxon>Pisolithus</taxon>
    </lineage>
</organism>
<dbReference type="HOGENOM" id="CLU_2414183_0_0_1"/>
<protein>
    <submittedName>
        <fullName evidence="1">Uncharacterized protein</fullName>
    </submittedName>
</protein>
<reference evidence="1 2" key="1">
    <citation type="submission" date="2014-04" db="EMBL/GenBank/DDBJ databases">
        <authorList>
            <consortium name="DOE Joint Genome Institute"/>
            <person name="Kuo A."/>
            <person name="Kohler A."/>
            <person name="Costa M.D."/>
            <person name="Nagy L.G."/>
            <person name="Floudas D."/>
            <person name="Copeland A."/>
            <person name="Barry K.W."/>
            <person name="Cichocki N."/>
            <person name="Veneault-Fourrey C."/>
            <person name="LaButti K."/>
            <person name="Lindquist E.A."/>
            <person name="Lipzen A."/>
            <person name="Lundell T."/>
            <person name="Morin E."/>
            <person name="Murat C."/>
            <person name="Sun H."/>
            <person name="Tunlid A."/>
            <person name="Henrissat B."/>
            <person name="Grigoriev I.V."/>
            <person name="Hibbett D.S."/>
            <person name="Martin F."/>
            <person name="Nordberg H.P."/>
            <person name="Cantor M.N."/>
            <person name="Hua S.X."/>
        </authorList>
    </citation>
    <scope>NUCLEOTIDE SEQUENCE [LARGE SCALE GENOMIC DNA]</scope>
    <source>
        <strain evidence="1 2">Marx 270</strain>
    </source>
</reference>
<keyword evidence="2" id="KW-1185">Reference proteome</keyword>
<evidence type="ECO:0000313" key="2">
    <source>
        <dbReference type="Proteomes" id="UP000054217"/>
    </source>
</evidence>
<dbReference type="Proteomes" id="UP000054217">
    <property type="component" value="Unassembled WGS sequence"/>
</dbReference>
<dbReference type="AlphaFoldDB" id="A0A0C3K310"/>
<dbReference type="EMBL" id="KN831974">
    <property type="protein sequence ID" value="KIO03877.1"/>
    <property type="molecule type" value="Genomic_DNA"/>
</dbReference>
<reference evidence="2" key="2">
    <citation type="submission" date="2015-01" db="EMBL/GenBank/DDBJ databases">
        <title>Evolutionary Origins and Diversification of the Mycorrhizal Mutualists.</title>
        <authorList>
            <consortium name="DOE Joint Genome Institute"/>
            <consortium name="Mycorrhizal Genomics Consortium"/>
            <person name="Kohler A."/>
            <person name="Kuo A."/>
            <person name="Nagy L.G."/>
            <person name="Floudas D."/>
            <person name="Copeland A."/>
            <person name="Barry K.W."/>
            <person name="Cichocki N."/>
            <person name="Veneault-Fourrey C."/>
            <person name="LaButti K."/>
            <person name="Lindquist E.A."/>
            <person name="Lipzen A."/>
            <person name="Lundell T."/>
            <person name="Morin E."/>
            <person name="Murat C."/>
            <person name="Riley R."/>
            <person name="Ohm R."/>
            <person name="Sun H."/>
            <person name="Tunlid A."/>
            <person name="Henrissat B."/>
            <person name="Grigoriev I.V."/>
            <person name="Hibbett D.S."/>
            <person name="Martin F."/>
        </authorList>
    </citation>
    <scope>NUCLEOTIDE SEQUENCE [LARGE SCALE GENOMIC DNA]</scope>
    <source>
        <strain evidence="2">Marx 270</strain>
    </source>
</reference>
<gene>
    <name evidence="1" type="ORF">M404DRAFT_1001041</name>
</gene>
<accession>A0A0C3K310</accession>
<evidence type="ECO:0000313" key="1">
    <source>
        <dbReference type="EMBL" id="KIO03877.1"/>
    </source>
</evidence>
<sequence>MGASGSKQQSPCVKPAHELCIASIYLRSPQRCLLLPKIMSASSATIRGSSISGQTYAISNCCGRKRRRSAIESSDWTFVSRLPGLPDPTWTV</sequence>
<name>A0A0C3K310_PISTI</name>